<comment type="similarity">
    <text evidence="2">Belongs to the GmhB family.</text>
</comment>
<dbReference type="EMBL" id="QGHC01000008">
    <property type="protein sequence ID" value="PWK85717.1"/>
    <property type="molecule type" value="Genomic_DNA"/>
</dbReference>
<reference evidence="9 10" key="1">
    <citation type="submission" date="2018-05" db="EMBL/GenBank/DDBJ databases">
        <title>Genomic Encyclopedia of Type Strains, Phase IV (KMG-IV): sequencing the most valuable type-strain genomes for metagenomic binning, comparative biology and taxonomic classification.</title>
        <authorList>
            <person name="Goeker M."/>
        </authorList>
    </citation>
    <scope>NUCLEOTIDE SEQUENCE [LARGE SCALE GENOMIC DNA]</scope>
    <source>
        <strain evidence="9 10">DSM 14263</strain>
    </source>
</reference>
<keyword evidence="5" id="KW-0378">Hydrolase</keyword>
<evidence type="ECO:0000256" key="2">
    <source>
        <dbReference type="ARBA" id="ARBA00005628"/>
    </source>
</evidence>
<keyword evidence="6" id="KW-0862">Zinc</keyword>
<evidence type="ECO:0000256" key="7">
    <source>
        <dbReference type="ARBA" id="ARBA00023277"/>
    </source>
</evidence>
<comment type="caution">
    <text evidence="9">The sequence shown here is derived from an EMBL/GenBank/DDBJ whole genome shotgun (WGS) entry which is preliminary data.</text>
</comment>
<dbReference type="GO" id="GO:0005737">
    <property type="term" value="C:cytoplasm"/>
    <property type="evidence" value="ECO:0007669"/>
    <property type="project" value="UniProtKB-SubCell"/>
</dbReference>
<gene>
    <name evidence="9" type="ORF">C7456_10812</name>
</gene>
<accession>A0A316I5I3</accession>
<evidence type="ECO:0000256" key="8">
    <source>
        <dbReference type="ARBA" id="ARBA00031828"/>
    </source>
</evidence>
<dbReference type="Proteomes" id="UP000245812">
    <property type="component" value="Unassembled WGS sequence"/>
</dbReference>
<dbReference type="PANTHER" id="PTHR42891:SF1">
    <property type="entry name" value="D-GLYCERO-BETA-D-MANNO-HEPTOSE-1,7-BISPHOSPHATE 7-PHOSPHATASE"/>
    <property type="match status" value="1"/>
</dbReference>
<dbReference type="AlphaFoldDB" id="A0A316I5I3"/>
<dbReference type="InterPro" id="IPR006543">
    <property type="entry name" value="Histidinol-phos"/>
</dbReference>
<dbReference type="CDD" id="cd07503">
    <property type="entry name" value="HAD_HisB-N"/>
    <property type="match status" value="1"/>
</dbReference>
<dbReference type="NCBIfam" id="TIGR01662">
    <property type="entry name" value="HAD-SF-IIIA"/>
    <property type="match status" value="1"/>
</dbReference>
<evidence type="ECO:0000256" key="6">
    <source>
        <dbReference type="ARBA" id="ARBA00022833"/>
    </source>
</evidence>
<keyword evidence="7" id="KW-0119">Carbohydrate metabolism</keyword>
<dbReference type="InterPro" id="IPR036412">
    <property type="entry name" value="HAD-like_sf"/>
</dbReference>
<evidence type="ECO:0000256" key="5">
    <source>
        <dbReference type="ARBA" id="ARBA00022801"/>
    </source>
</evidence>
<dbReference type="Gene3D" id="3.40.50.1000">
    <property type="entry name" value="HAD superfamily/HAD-like"/>
    <property type="match status" value="1"/>
</dbReference>
<keyword evidence="4" id="KW-0479">Metal-binding</keyword>
<dbReference type="GO" id="GO:0016791">
    <property type="term" value="F:phosphatase activity"/>
    <property type="evidence" value="ECO:0007669"/>
    <property type="project" value="InterPro"/>
</dbReference>
<comment type="subcellular location">
    <subcellularLocation>
        <location evidence="1">Cytoplasm</location>
    </subcellularLocation>
</comment>
<keyword evidence="3" id="KW-0963">Cytoplasm</keyword>
<name>A0A316I5I3_9GAMM</name>
<keyword evidence="10" id="KW-1185">Reference proteome</keyword>
<dbReference type="PANTHER" id="PTHR42891">
    <property type="entry name" value="D-GLYCERO-BETA-D-MANNO-HEPTOSE-1,7-BISPHOSPHATE 7-PHOSPHATASE"/>
    <property type="match status" value="1"/>
</dbReference>
<evidence type="ECO:0000256" key="3">
    <source>
        <dbReference type="ARBA" id="ARBA00022490"/>
    </source>
</evidence>
<protein>
    <recommendedName>
        <fullName evidence="8">D,D-heptose 1,7-bisphosphate phosphatase</fullName>
    </recommendedName>
</protein>
<sequence length="199" mass="21456">MAVEMARPYIDPRVDALLATMPTPRKALFLDRDGVINVDHGYVCSPERTEFLDGIFELVAAANRRGLAVVVATNQAGIARGYYTEQDFHAYMAWVRAQFRRHDARIDAVYHCPHHPTAGLGAYLRACACRKPAPGMLLAAQRDLGLDLGASLLVGDKPSDIEAGRAAGVGRNLLLGSEAVPSLDVVVALLSHASPVRLT</sequence>
<dbReference type="InterPro" id="IPR006549">
    <property type="entry name" value="HAD-SF_hydro_IIIA"/>
</dbReference>
<dbReference type="GO" id="GO:0046872">
    <property type="term" value="F:metal ion binding"/>
    <property type="evidence" value="ECO:0007669"/>
    <property type="project" value="UniProtKB-KW"/>
</dbReference>
<evidence type="ECO:0000313" key="10">
    <source>
        <dbReference type="Proteomes" id="UP000245812"/>
    </source>
</evidence>
<evidence type="ECO:0000256" key="1">
    <source>
        <dbReference type="ARBA" id="ARBA00004496"/>
    </source>
</evidence>
<dbReference type="SUPFAM" id="SSF56784">
    <property type="entry name" value="HAD-like"/>
    <property type="match status" value="1"/>
</dbReference>
<dbReference type="GO" id="GO:0005975">
    <property type="term" value="P:carbohydrate metabolic process"/>
    <property type="evidence" value="ECO:0007669"/>
    <property type="project" value="InterPro"/>
</dbReference>
<dbReference type="RefSeq" id="WP_211306314.1">
    <property type="nucleotide sequence ID" value="NZ_MSZV01000089.1"/>
</dbReference>
<dbReference type="InterPro" id="IPR004446">
    <property type="entry name" value="Heptose_bisP_phosphatase"/>
</dbReference>
<dbReference type="NCBIfam" id="TIGR00213">
    <property type="entry name" value="GmhB_yaeD"/>
    <property type="match status" value="1"/>
</dbReference>
<evidence type="ECO:0000313" key="9">
    <source>
        <dbReference type="EMBL" id="PWK85717.1"/>
    </source>
</evidence>
<organism evidence="9 10">
    <name type="scientific">Fulvimonas soli</name>
    <dbReference type="NCBI Taxonomy" id="155197"/>
    <lineage>
        <taxon>Bacteria</taxon>
        <taxon>Pseudomonadati</taxon>
        <taxon>Pseudomonadota</taxon>
        <taxon>Gammaproteobacteria</taxon>
        <taxon>Lysobacterales</taxon>
        <taxon>Rhodanobacteraceae</taxon>
        <taxon>Fulvimonas</taxon>
    </lineage>
</organism>
<proteinExistence type="inferred from homology"/>
<evidence type="ECO:0000256" key="4">
    <source>
        <dbReference type="ARBA" id="ARBA00022723"/>
    </source>
</evidence>
<dbReference type="Pfam" id="PF13242">
    <property type="entry name" value="Hydrolase_like"/>
    <property type="match status" value="1"/>
</dbReference>
<dbReference type="InterPro" id="IPR023214">
    <property type="entry name" value="HAD_sf"/>
</dbReference>
<dbReference type="NCBIfam" id="TIGR01656">
    <property type="entry name" value="Histidinol-ppas"/>
    <property type="match status" value="1"/>
</dbReference>
<dbReference type="FunFam" id="3.40.50.1000:FF:000037">
    <property type="entry name" value="D,D-heptose 1,7-bisphosphate phosphatase"/>
    <property type="match status" value="1"/>
</dbReference>